<dbReference type="InterPro" id="IPR035979">
    <property type="entry name" value="RBD_domain_sf"/>
</dbReference>
<proteinExistence type="predicted"/>
<dbReference type="SUPFAM" id="SSF54928">
    <property type="entry name" value="RNA-binding domain, RBD"/>
    <property type="match status" value="1"/>
</dbReference>
<dbReference type="AlphaFoldDB" id="A0AAD8L273"/>
<dbReference type="Proteomes" id="UP001229421">
    <property type="component" value="Unassembled WGS sequence"/>
</dbReference>
<evidence type="ECO:0000313" key="2">
    <source>
        <dbReference type="EMBL" id="KAK1431678.1"/>
    </source>
</evidence>
<dbReference type="GO" id="GO:0003723">
    <property type="term" value="F:RNA binding"/>
    <property type="evidence" value="ECO:0007669"/>
    <property type="project" value="InterPro"/>
</dbReference>
<dbReference type="EMBL" id="JAUHHV010000002">
    <property type="protein sequence ID" value="KAK1431678.1"/>
    <property type="molecule type" value="Genomic_DNA"/>
</dbReference>
<reference evidence="2" key="1">
    <citation type="journal article" date="2023" name="bioRxiv">
        <title>Improved chromosome-level genome assembly for marigold (Tagetes erecta).</title>
        <authorList>
            <person name="Jiang F."/>
            <person name="Yuan L."/>
            <person name="Wang S."/>
            <person name="Wang H."/>
            <person name="Xu D."/>
            <person name="Wang A."/>
            <person name="Fan W."/>
        </authorList>
    </citation>
    <scope>NUCLEOTIDE SEQUENCE</scope>
    <source>
        <strain evidence="2">WSJ</strain>
        <tissue evidence="2">Leaf</tissue>
    </source>
</reference>
<dbReference type="CDD" id="cd00590">
    <property type="entry name" value="RRM_SF"/>
    <property type="match status" value="1"/>
</dbReference>
<keyword evidence="3" id="KW-1185">Reference proteome</keyword>
<dbReference type="Pfam" id="PF00076">
    <property type="entry name" value="RRM_1"/>
    <property type="match status" value="1"/>
</dbReference>
<comment type="caution">
    <text evidence="2">The sequence shown here is derived from an EMBL/GenBank/DDBJ whole genome shotgun (WGS) entry which is preliminary data.</text>
</comment>
<gene>
    <name evidence="2" type="ORF">QVD17_08218</name>
</gene>
<feature type="domain" description="RRM" evidence="1">
    <location>
        <begin position="24"/>
        <end position="69"/>
    </location>
</feature>
<dbReference type="Gene3D" id="3.30.70.330">
    <property type="match status" value="1"/>
</dbReference>
<sequence>MDEEGWQFPRRRRRKYKGKEITFFITRFPFGMSTANIWKVLEDFGKVNNIFIPKKKARGGYVFAFVRFVGYDSKVGEVVLGQLMKGLPEVKPSCCATSTVSTENSFKQVLVDGHKEGFRVVEMEAFTTKASVEWGSNALVGTHRSKDGSNKWKGNGVVVVNRSMSDGSLVGEVNQVEVKDVEGDRRRVNHGRAKPHKKALSLKLKDTLWLPKVKRWQLQNWILE</sequence>
<protein>
    <recommendedName>
        <fullName evidence="1">RRM domain-containing protein</fullName>
    </recommendedName>
</protein>
<organism evidence="2 3">
    <name type="scientific">Tagetes erecta</name>
    <name type="common">African marigold</name>
    <dbReference type="NCBI Taxonomy" id="13708"/>
    <lineage>
        <taxon>Eukaryota</taxon>
        <taxon>Viridiplantae</taxon>
        <taxon>Streptophyta</taxon>
        <taxon>Embryophyta</taxon>
        <taxon>Tracheophyta</taxon>
        <taxon>Spermatophyta</taxon>
        <taxon>Magnoliopsida</taxon>
        <taxon>eudicotyledons</taxon>
        <taxon>Gunneridae</taxon>
        <taxon>Pentapetalae</taxon>
        <taxon>asterids</taxon>
        <taxon>campanulids</taxon>
        <taxon>Asterales</taxon>
        <taxon>Asteraceae</taxon>
        <taxon>Asteroideae</taxon>
        <taxon>Heliantheae alliance</taxon>
        <taxon>Tageteae</taxon>
        <taxon>Tagetes</taxon>
    </lineage>
</organism>
<evidence type="ECO:0000259" key="1">
    <source>
        <dbReference type="Pfam" id="PF00076"/>
    </source>
</evidence>
<evidence type="ECO:0000313" key="3">
    <source>
        <dbReference type="Proteomes" id="UP001229421"/>
    </source>
</evidence>
<accession>A0AAD8L273</accession>
<name>A0AAD8L273_TARER</name>
<dbReference type="InterPro" id="IPR012677">
    <property type="entry name" value="Nucleotide-bd_a/b_plait_sf"/>
</dbReference>
<dbReference type="InterPro" id="IPR000504">
    <property type="entry name" value="RRM_dom"/>
</dbReference>